<evidence type="ECO:0000313" key="1">
    <source>
        <dbReference type="EMBL" id="KKQ69969.1"/>
    </source>
</evidence>
<dbReference type="Proteomes" id="UP000034022">
    <property type="component" value="Unassembled WGS sequence"/>
</dbReference>
<accession>A0A0G0M8G3</accession>
<comment type="caution">
    <text evidence="1">The sequence shown here is derived from an EMBL/GenBank/DDBJ whole genome shotgun (WGS) entry which is preliminary data.</text>
</comment>
<sequence length="68" mass="7901">MKEEKITNKKLLQTSKDSAISVNTDIGLKKGFDRRMKIIELNKRVLIIEKELESLKKRVLLCEKSAKK</sequence>
<dbReference type="EMBL" id="LBUU01000008">
    <property type="protein sequence ID" value="KKQ69969.1"/>
    <property type="molecule type" value="Genomic_DNA"/>
</dbReference>
<dbReference type="AlphaFoldDB" id="A0A0G0M8G3"/>
<name>A0A0G0M8G3_9BACT</name>
<proteinExistence type="predicted"/>
<organism evidence="1 2">
    <name type="scientific">Candidatus Falkowbacteria bacterium GW2011_GWE1_38_31</name>
    <dbReference type="NCBI Taxonomy" id="1618638"/>
    <lineage>
        <taxon>Bacteria</taxon>
        <taxon>Candidatus Falkowiibacteriota</taxon>
    </lineage>
</organism>
<reference evidence="1" key="1">
    <citation type="journal article" date="2015" name="Nature">
        <title>rRNA introns, odd ribosomes, and small enigmatic genomes across a large radiation of phyla.</title>
        <authorList>
            <person name="Brown C.T."/>
            <person name="Hug L.A."/>
            <person name="Thomas B.C."/>
            <person name="Sharon I."/>
            <person name="Castelle C.J."/>
            <person name="Singh A."/>
            <person name="Wilkins M.J."/>
            <person name="Williams K.H."/>
            <person name="Banfield J.F."/>
        </authorList>
    </citation>
    <scope>NUCLEOTIDE SEQUENCE [LARGE SCALE GENOMIC DNA]</scope>
</reference>
<protein>
    <submittedName>
        <fullName evidence="1">Uncharacterized protein</fullName>
    </submittedName>
</protein>
<evidence type="ECO:0000313" key="2">
    <source>
        <dbReference type="Proteomes" id="UP000034022"/>
    </source>
</evidence>
<gene>
    <name evidence="1" type="ORF">US91_C0008G0089</name>
</gene>